<dbReference type="PANTHER" id="PTHR18964:SF149">
    <property type="entry name" value="BIFUNCTIONAL UDP-N-ACETYLGLUCOSAMINE 2-EPIMERASE_N-ACETYLMANNOSAMINE KINASE"/>
    <property type="match status" value="1"/>
</dbReference>
<dbReference type="SUPFAM" id="SSF53067">
    <property type="entry name" value="Actin-like ATPase domain"/>
    <property type="match status" value="1"/>
</dbReference>
<sequence>MGRSGGVTALLGIDYGGTHTKVLLAHERPSGLERVSAEIFRTPRSETALSELAGLVRGLVRSDRPSAFGMTVAGILDDASQTVVTSTNTPWLNGRAPARELAAQLGAPGVAVHDGAAAATAEAIMGAGRGRDDIFVLALGTGIAGAHVINGSVRRGAHGAAGEIGHVAFGTGRRCSCGQYGCLESEIGGTRLGARWDEERGAPPGSTARDVVDAARAGDAAAVRVLDAATSALAQSLLGVVALIDPGAIVIGGGLARSPKWIVEPAVAKATERATFHRLPPIMAAELGVWAGAWGAVLAARAAAGGTNASVLGQIRRVG</sequence>
<dbReference type="EMBL" id="SMLB01000083">
    <property type="protein sequence ID" value="TDD63951.1"/>
    <property type="molecule type" value="Genomic_DNA"/>
</dbReference>
<organism evidence="2 3">
    <name type="scientific">Jiangella aurantiaca</name>
    <dbReference type="NCBI Taxonomy" id="2530373"/>
    <lineage>
        <taxon>Bacteria</taxon>
        <taxon>Bacillati</taxon>
        <taxon>Actinomycetota</taxon>
        <taxon>Actinomycetes</taxon>
        <taxon>Jiangellales</taxon>
        <taxon>Jiangellaceae</taxon>
        <taxon>Jiangella</taxon>
    </lineage>
</organism>
<keyword evidence="3" id="KW-1185">Reference proteome</keyword>
<evidence type="ECO:0000313" key="3">
    <source>
        <dbReference type="Proteomes" id="UP000295217"/>
    </source>
</evidence>
<proteinExistence type="inferred from homology"/>
<reference evidence="2 3" key="1">
    <citation type="submission" date="2019-02" db="EMBL/GenBank/DDBJ databases">
        <title>Draft genome sequences of novel Actinobacteria.</title>
        <authorList>
            <person name="Sahin N."/>
            <person name="Ay H."/>
            <person name="Saygin H."/>
        </authorList>
    </citation>
    <scope>NUCLEOTIDE SEQUENCE [LARGE SCALE GENOMIC DNA]</scope>
    <source>
        <strain evidence="2 3">8K307</strain>
    </source>
</reference>
<dbReference type="AlphaFoldDB" id="A0A4R4ZXK6"/>
<dbReference type="OrthoDB" id="9810372at2"/>
<comment type="caution">
    <text evidence="2">The sequence shown here is derived from an EMBL/GenBank/DDBJ whole genome shotgun (WGS) entry which is preliminary data.</text>
</comment>
<accession>A0A4R4ZXK6</accession>
<gene>
    <name evidence="2" type="ORF">E1262_29625</name>
</gene>
<evidence type="ECO:0000313" key="2">
    <source>
        <dbReference type="EMBL" id="TDD63951.1"/>
    </source>
</evidence>
<name>A0A4R4ZXK6_9ACTN</name>
<evidence type="ECO:0000256" key="1">
    <source>
        <dbReference type="ARBA" id="ARBA00006479"/>
    </source>
</evidence>
<dbReference type="Pfam" id="PF00480">
    <property type="entry name" value="ROK"/>
    <property type="match status" value="1"/>
</dbReference>
<dbReference type="InterPro" id="IPR043129">
    <property type="entry name" value="ATPase_NBD"/>
</dbReference>
<dbReference type="Gene3D" id="3.30.420.40">
    <property type="match status" value="2"/>
</dbReference>
<dbReference type="PANTHER" id="PTHR18964">
    <property type="entry name" value="ROK (REPRESSOR, ORF, KINASE) FAMILY"/>
    <property type="match status" value="1"/>
</dbReference>
<comment type="similarity">
    <text evidence="1">Belongs to the ROK (NagC/XylR) family.</text>
</comment>
<dbReference type="InterPro" id="IPR000600">
    <property type="entry name" value="ROK"/>
</dbReference>
<dbReference type="Proteomes" id="UP000295217">
    <property type="component" value="Unassembled WGS sequence"/>
</dbReference>
<protein>
    <submittedName>
        <fullName evidence="2">ROK family protein</fullName>
    </submittedName>
</protein>